<dbReference type="PANTHER" id="PTHR34227">
    <property type="entry name" value="CHAPERONE PROTEIN YCDY"/>
    <property type="match status" value="1"/>
</dbReference>
<dbReference type="Pfam" id="PF02613">
    <property type="entry name" value="Nitrate_red_del"/>
    <property type="match status" value="1"/>
</dbReference>
<dbReference type="InterPro" id="IPR028611">
    <property type="entry name" value="DmsD_chaperone"/>
</dbReference>
<protein>
    <recommendedName>
        <fullName evidence="2">Tat proofreading chaperone DmsD</fullName>
    </recommendedName>
    <alternativeName>
        <fullName evidence="2">DMSO reductase maturation protein</fullName>
    </alternativeName>
    <alternativeName>
        <fullName evidence="2">Twin-arginine leader-binding protein DmsD</fullName>
    </alternativeName>
</protein>
<evidence type="ECO:0000256" key="1">
    <source>
        <dbReference type="ARBA" id="ARBA00023186"/>
    </source>
</evidence>
<keyword evidence="1 2" id="KW-0143">Chaperone</keyword>
<dbReference type="RefSeq" id="WP_038822776.1">
    <property type="nucleotide sequence ID" value="NZ_CP033709.1"/>
</dbReference>
<sequence>MIKTDMTYQDIVYKDTVYKDTVYQDSVYQKIGLTGRVLGALFYCEPDSAECRDIVVQLRNGAWAAEWPYGGADELMPIATLLAAAQSEQYQSIAHQSAVAPLAETLEEAWQRLFIGPYALPAPPWGSVYLDKDMVLFGDSTLKLRNWMQQRHVEVTLKQQEPEDHFGLLMMMAAWLAEHQPVDLPVLLADHLLPWSYRYLALLQSDAGHPFYQGLAQLATLTLTHWQHELQVTPARVELYR</sequence>
<dbReference type="Proteomes" id="UP000268669">
    <property type="component" value="Chromosome"/>
</dbReference>
<dbReference type="EMBL" id="CP033713">
    <property type="protein sequence ID" value="AYW90330.1"/>
    <property type="molecule type" value="Genomic_DNA"/>
</dbReference>
<gene>
    <name evidence="2 3" type="primary">dmsD</name>
    <name evidence="3" type="ORF">EGX47_02575</name>
</gene>
<dbReference type="InterPro" id="IPR036411">
    <property type="entry name" value="TorD-like_sf"/>
</dbReference>
<dbReference type="PIRSF" id="PIRSF004690">
    <property type="entry name" value="DmsD"/>
    <property type="match status" value="1"/>
</dbReference>
<dbReference type="NCBIfam" id="NF008632">
    <property type="entry name" value="PRK11621.1"/>
    <property type="match status" value="1"/>
</dbReference>
<proteinExistence type="inferred from homology"/>
<dbReference type="InterPro" id="IPR026269">
    <property type="entry name" value="DmsD-type"/>
</dbReference>
<dbReference type="InterPro" id="IPR050289">
    <property type="entry name" value="TorD/DmsD_chaperones"/>
</dbReference>
<evidence type="ECO:0000313" key="3">
    <source>
        <dbReference type="EMBL" id="AYW90330.1"/>
    </source>
</evidence>
<evidence type="ECO:0000256" key="2">
    <source>
        <dbReference type="HAMAP-Rule" id="MF_00940"/>
    </source>
</evidence>
<comment type="similarity">
    <text evidence="2">Belongs to the TorD/DmsD family. DmsD subfamily.</text>
</comment>
<dbReference type="HAMAP" id="MF_00940">
    <property type="entry name" value="DmsD_chaperone"/>
    <property type="match status" value="1"/>
</dbReference>
<dbReference type="SUPFAM" id="SSF89155">
    <property type="entry name" value="TorD-like"/>
    <property type="match status" value="1"/>
</dbReference>
<dbReference type="PANTHER" id="PTHR34227:SF6">
    <property type="entry name" value="TAT PROOFREADING CHAPERONE DMSD"/>
    <property type="match status" value="1"/>
</dbReference>
<keyword evidence="4" id="KW-1185">Reference proteome</keyword>
<evidence type="ECO:0000313" key="4">
    <source>
        <dbReference type="Proteomes" id="UP000268669"/>
    </source>
</evidence>
<reference evidence="3" key="1">
    <citation type="submission" date="2018-11" db="EMBL/GenBank/DDBJ databases">
        <title>FDA dAtabase for Regulatory Grade micrObial Sequences (FDA-ARGOS): Supporting development and validation of Infectious Disease Dx tests.</title>
        <authorList>
            <person name="Bliska J."/>
            <person name="Cleland M.-M."/>
            <person name="Tallon L."/>
            <person name="Sadzewicz L."/>
            <person name="Zhao X."/>
            <person name="Vavikolanu K."/>
            <person name="Mehta A."/>
            <person name="Aluvathingal J."/>
            <person name="Nadendla S."/>
            <person name="Yan Y."/>
            <person name="Sichtig H."/>
        </authorList>
    </citation>
    <scope>NUCLEOTIDE SEQUENCE [LARGE SCALE GENOMIC DNA]</scope>
    <source>
        <strain evidence="3">FDAARGOS_581</strain>
    </source>
</reference>
<dbReference type="Gene3D" id="1.10.3480.10">
    <property type="entry name" value="TorD-like"/>
    <property type="match status" value="1"/>
</dbReference>
<comment type="function">
    <text evidence="2">Required for biogenesis/assembly of DMSO reductase, but not for the interaction of the DmsA signal peptide with the Tat system. May be part of a chaperone cascade complex that facilitates a folding-maturation pathway for the substrate protein.</text>
</comment>
<organism evidence="3 4">
    <name type="scientific">Yersinia pseudotuberculosis</name>
    <dbReference type="NCBI Taxonomy" id="633"/>
    <lineage>
        <taxon>Bacteria</taxon>
        <taxon>Pseudomonadati</taxon>
        <taxon>Pseudomonadota</taxon>
        <taxon>Gammaproteobacteria</taxon>
        <taxon>Enterobacterales</taxon>
        <taxon>Yersiniaceae</taxon>
        <taxon>Yersinia</taxon>
    </lineage>
</organism>
<accession>A0ABN5R048</accession>
<name>A0ABN5R048_YERPU</name>
<dbReference type="InterPro" id="IPR020945">
    <property type="entry name" value="DMSO/NO3_reduct_chaperone"/>
</dbReference>